<evidence type="ECO:0000313" key="1">
    <source>
        <dbReference type="EMBL" id="SHJ84913.1"/>
    </source>
</evidence>
<evidence type="ECO:0000313" key="2">
    <source>
        <dbReference type="Proteomes" id="UP000184529"/>
    </source>
</evidence>
<protein>
    <submittedName>
        <fullName evidence="1">Uncharacterized protein</fullName>
    </submittedName>
</protein>
<gene>
    <name evidence="1" type="ORF">SAMN02745219_03484</name>
</gene>
<organism evidence="1 2">
    <name type="scientific">Desulfofundulus thermosubterraneus DSM 16057</name>
    <dbReference type="NCBI Taxonomy" id="1121432"/>
    <lineage>
        <taxon>Bacteria</taxon>
        <taxon>Bacillati</taxon>
        <taxon>Bacillota</taxon>
        <taxon>Clostridia</taxon>
        <taxon>Eubacteriales</taxon>
        <taxon>Peptococcaceae</taxon>
        <taxon>Desulfofundulus</taxon>
    </lineage>
</organism>
<dbReference type="EMBL" id="FQZM01000076">
    <property type="protein sequence ID" value="SHJ84913.1"/>
    <property type="molecule type" value="Genomic_DNA"/>
</dbReference>
<dbReference type="STRING" id="1121432.SAMN02745219_03484"/>
<sequence length="159" mass="18571">MNLSEDAVRWAINHLMILNDSDLFPRPIELDIVATLETNAVSAIASLDLTQHEPGPSRRFIVPKDDMSYRAATQLDPLDSVILASLMYQYGSLVEKARRPVDEKTVFSYRFKPDRYGHFYDPNYSWNSFWTQCYENSKGYSHIVVLDIADFYNQIYHHW</sequence>
<accession>A0A1M6MNR3</accession>
<keyword evidence="2" id="KW-1185">Reference proteome</keyword>
<dbReference type="OrthoDB" id="9780724at2"/>
<proteinExistence type="predicted"/>
<dbReference type="AlphaFoldDB" id="A0A1M6MNR3"/>
<dbReference type="RefSeq" id="WP_072871579.1">
    <property type="nucleotide sequence ID" value="NZ_FQZM01000076.1"/>
</dbReference>
<reference evidence="2" key="1">
    <citation type="submission" date="2016-11" db="EMBL/GenBank/DDBJ databases">
        <authorList>
            <person name="Varghese N."/>
            <person name="Submissions S."/>
        </authorList>
    </citation>
    <scope>NUCLEOTIDE SEQUENCE [LARGE SCALE GENOMIC DNA]</scope>
    <source>
        <strain evidence="2">DSM 16057</strain>
    </source>
</reference>
<dbReference type="Proteomes" id="UP000184529">
    <property type="component" value="Unassembled WGS sequence"/>
</dbReference>
<name>A0A1M6MNR3_9FIRM</name>